<gene>
    <name evidence="2" type="ORF">RV15_GL000920</name>
</gene>
<organism evidence="2 3">
    <name type="scientific">Enterococcus silesiacus</name>
    <dbReference type="NCBI Taxonomy" id="332949"/>
    <lineage>
        <taxon>Bacteria</taxon>
        <taxon>Bacillati</taxon>
        <taxon>Bacillota</taxon>
        <taxon>Bacilli</taxon>
        <taxon>Lactobacillales</taxon>
        <taxon>Enterococcaceae</taxon>
        <taxon>Enterococcus</taxon>
    </lineage>
</organism>
<comment type="caution">
    <text evidence="2">The sequence shown here is derived from an EMBL/GenBank/DDBJ whole genome shotgun (WGS) entry which is preliminary data.</text>
</comment>
<evidence type="ECO:0000256" key="1">
    <source>
        <dbReference type="SAM" id="Phobius"/>
    </source>
</evidence>
<accession>A0AA91JNT6</accession>
<dbReference type="EMBL" id="JXLC01000016">
    <property type="protein sequence ID" value="OJG91290.1"/>
    <property type="molecule type" value="Genomic_DNA"/>
</dbReference>
<feature type="transmembrane region" description="Helical" evidence="1">
    <location>
        <begin position="7"/>
        <end position="27"/>
    </location>
</feature>
<protein>
    <submittedName>
        <fullName evidence="2">Uncharacterized protein</fullName>
    </submittedName>
</protein>
<keyword evidence="1" id="KW-0812">Transmembrane</keyword>
<name>A0AA91JNT6_9ENTE</name>
<sequence>MLKNDDFFIRFGLVSYHFFAIIIVSSVKVKENIALFCA</sequence>
<reference evidence="2 3" key="1">
    <citation type="submission" date="2014-12" db="EMBL/GenBank/DDBJ databases">
        <title>Draft genome sequences of 29 type strains of Enterococci.</title>
        <authorList>
            <person name="Zhong Z."/>
            <person name="Sun Z."/>
            <person name="Liu W."/>
            <person name="Zhang W."/>
            <person name="Zhang H."/>
        </authorList>
    </citation>
    <scope>NUCLEOTIDE SEQUENCE [LARGE SCALE GENOMIC DNA]</scope>
    <source>
        <strain evidence="2 3">DSM 22801</strain>
    </source>
</reference>
<evidence type="ECO:0000313" key="3">
    <source>
        <dbReference type="Proteomes" id="UP000183039"/>
    </source>
</evidence>
<keyword evidence="1" id="KW-0472">Membrane</keyword>
<dbReference type="Proteomes" id="UP000183039">
    <property type="component" value="Unassembled WGS sequence"/>
</dbReference>
<dbReference type="AlphaFoldDB" id="A0AA91JNT6"/>
<proteinExistence type="predicted"/>
<evidence type="ECO:0000313" key="2">
    <source>
        <dbReference type="EMBL" id="OJG91290.1"/>
    </source>
</evidence>
<keyword evidence="1" id="KW-1133">Transmembrane helix</keyword>